<dbReference type="EMBL" id="KZ345334">
    <property type="protein sequence ID" value="PIO74092.1"/>
    <property type="molecule type" value="Genomic_DNA"/>
</dbReference>
<evidence type="ECO:0000259" key="9">
    <source>
        <dbReference type="Pfam" id="PF07885"/>
    </source>
</evidence>
<proteinExistence type="predicted"/>
<dbReference type="GO" id="GO:0005251">
    <property type="term" value="F:delayed rectifier potassium channel activity"/>
    <property type="evidence" value="ECO:0007669"/>
    <property type="project" value="TreeGrafter"/>
</dbReference>
<name>A0A2G9UWJ0_TELCI</name>
<keyword evidence="5" id="KW-0406">Ion transport</keyword>
<dbReference type="Gene3D" id="1.10.287.70">
    <property type="match status" value="1"/>
</dbReference>
<evidence type="ECO:0000256" key="2">
    <source>
        <dbReference type="ARBA" id="ARBA00022448"/>
    </source>
</evidence>
<evidence type="ECO:0000256" key="6">
    <source>
        <dbReference type="ARBA" id="ARBA00023136"/>
    </source>
</evidence>
<organism evidence="10 11">
    <name type="scientific">Teladorsagia circumcincta</name>
    <name type="common">Brown stomach worm</name>
    <name type="synonym">Ostertagia circumcincta</name>
    <dbReference type="NCBI Taxonomy" id="45464"/>
    <lineage>
        <taxon>Eukaryota</taxon>
        <taxon>Metazoa</taxon>
        <taxon>Ecdysozoa</taxon>
        <taxon>Nematoda</taxon>
        <taxon>Chromadorea</taxon>
        <taxon>Rhabditida</taxon>
        <taxon>Rhabditina</taxon>
        <taxon>Rhabditomorpha</taxon>
        <taxon>Strongyloidea</taxon>
        <taxon>Trichostrongylidae</taxon>
        <taxon>Teladorsagia</taxon>
    </lineage>
</organism>
<dbReference type="OrthoDB" id="415460at2759"/>
<keyword evidence="3 8" id="KW-0812">Transmembrane</keyword>
<keyword evidence="2" id="KW-0813">Transport</keyword>
<evidence type="ECO:0000256" key="8">
    <source>
        <dbReference type="SAM" id="Phobius"/>
    </source>
</evidence>
<feature type="transmembrane region" description="Helical" evidence="8">
    <location>
        <begin position="27"/>
        <end position="54"/>
    </location>
</feature>
<evidence type="ECO:0000313" key="11">
    <source>
        <dbReference type="Proteomes" id="UP000230423"/>
    </source>
</evidence>
<dbReference type="GO" id="GO:0001508">
    <property type="term" value="P:action potential"/>
    <property type="evidence" value="ECO:0007669"/>
    <property type="project" value="TreeGrafter"/>
</dbReference>
<sequence length="96" mass="10561">MQTVTIRKTIFIAGYGDLTPVTVAGKLVATGAIACGVLVLALPITIIAHEAFAIRRREKEKMRRKRVDNFMKVAEGERGQAQGVARRFGQRPIVEP</sequence>
<keyword evidence="7" id="KW-0407">Ion channel</keyword>
<evidence type="ECO:0000256" key="1">
    <source>
        <dbReference type="ARBA" id="ARBA00004141"/>
    </source>
</evidence>
<dbReference type="Pfam" id="PF07885">
    <property type="entry name" value="Ion_trans_2"/>
    <property type="match status" value="1"/>
</dbReference>
<accession>A0A2G9UWJ0</accession>
<evidence type="ECO:0000256" key="3">
    <source>
        <dbReference type="ARBA" id="ARBA00022692"/>
    </source>
</evidence>
<evidence type="ECO:0000256" key="7">
    <source>
        <dbReference type="ARBA" id="ARBA00023303"/>
    </source>
</evidence>
<dbReference type="SUPFAM" id="SSF81324">
    <property type="entry name" value="Voltage-gated potassium channels"/>
    <property type="match status" value="1"/>
</dbReference>
<comment type="subcellular location">
    <subcellularLocation>
        <location evidence="1">Membrane</location>
        <topology evidence="1">Multi-pass membrane protein</topology>
    </subcellularLocation>
</comment>
<dbReference type="PANTHER" id="PTHR11537">
    <property type="entry name" value="VOLTAGE-GATED POTASSIUM CHANNEL"/>
    <property type="match status" value="1"/>
</dbReference>
<reference evidence="10 11" key="1">
    <citation type="submission" date="2015-09" db="EMBL/GenBank/DDBJ databases">
        <title>Draft genome of the parasitic nematode Teladorsagia circumcincta isolate WARC Sus (inbred).</title>
        <authorList>
            <person name="Mitreva M."/>
        </authorList>
    </citation>
    <scope>NUCLEOTIDE SEQUENCE [LARGE SCALE GENOMIC DNA]</scope>
    <source>
        <strain evidence="10 11">S</strain>
    </source>
</reference>
<gene>
    <name evidence="10" type="ORF">TELCIR_03906</name>
</gene>
<evidence type="ECO:0000256" key="5">
    <source>
        <dbReference type="ARBA" id="ARBA00023065"/>
    </source>
</evidence>
<keyword evidence="6 8" id="KW-0472">Membrane</keyword>
<dbReference type="InterPro" id="IPR013099">
    <property type="entry name" value="K_chnl_dom"/>
</dbReference>
<dbReference type="PANTHER" id="PTHR11537:SF254">
    <property type="entry name" value="POTASSIUM VOLTAGE-GATED CHANNEL PROTEIN SHAB"/>
    <property type="match status" value="1"/>
</dbReference>
<dbReference type="GO" id="GO:0008076">
    <property type="term" value="C:voltage-gated potassium channel complex"/>
    <property type="evidence" value="ECO:0007669"/>
    <property type="project" value="InterPro"/>
</dbReference>
<keyword evidence="11" id="KW-1185">Reference proteome</keyword>
<feature type="domain" description="Potassium channel" evidence="9">
    <location>
        <begin position="13"/>
        <end position="49"/>
    </location>
</feature>
<keyword evidence="4 8" id="KW-1133">Transmembrane helix</keyword>
<dbReference type="Proteomes" id="UP000230423">
    <property type="component" value="Unassembled WGS sequence"/>
</dbReference>
<dbReference type="AlphaFoldDB" id="A0A2G9UWJ0"/>
<protein>
    <recommendedName>
        <fullName evidence="9">Potassium channel domain-containing protein</fullName>
    </recommendedName>
</protein>
<evidence type="ECO:0000256" key="4">
    <source>
        <dbReference type="ARBA" id="ARBA00022989"/>
    </source>
</evidence>
<evidence type="ECO:0000313" key="10">
    <source>
        <dbReference type="EMBL" id="PIO74092.1"/>
    </source>
</evidence>
<dbReference type="InterPro" id="IPR028325">
    <property type="entry name" value="VG_K_chnl"/>
</dbReference>